<dbReference type="Pfam" id="PF05751">
    <property type="entry name" value="FixH"/>
    <property type="match status" value="1"/>
</dbReference>
<dbReference type="InterPro" id="IPR008620">
    <property type="entry name" value="FixH"/>
</dbReference>
<name>A0A084CNF5_9GAMM</name>
<dbReference type="Proteomes" id="UP000053784">
    <property type="component" value="Unassembled WGS sequence"/>
</dbReference>
<evidence type="ECO:0000256" key="1">
    <source>
        <dbReference type="SAM" id="Phobius"/>
    </source>
</evidence>
<feature type="transmembrane region" description="Helical" evidence="1">
    <location>
        <begin position="21"/>
        <end position="44"/>
    </location>
</feature>
<keyword evidence="3" id="KW-1185">Reference proteome</keyword>
<dbReference type="AlphaFoldDB" id="A0A084CNF5"/>
<sequence>MIKNNSSIKHFSVLKPWYKQFWPWFLIFFPLTSIIASVITIVIFSKNSVSLITDNYYTKAASINTNLSKIQRAKKLELSAYIYSEGKNVFIFLNKGQLEYDPTILHIFFTNRTLPDRDFSRLVYLDENNQYRLFLENELTGLWFIKVTPLEEHWIIQGKVNFPSSIRLIN</sequence>
<keyword evidence="1" id="KW-0812">Transmembrane</keyword>
<evidence type="ECO:0000313" key="2">
    <source>
        <dbReference type="EMBL" id="KEY91334.1"/>
    </source>
</evidence>
<comment type="caution">
    <text evidence="2">The sequence shown here is derived from an EMBL/GenBank/DDBJ whole genome shotgun (WGS) entry which is preliminary data.</text>
</comment>
<reference evidence="2 3" key="1">
    <citation type="submission" date="2014-03" db="EMBL/GenBank/DDBJ databases">
        <title>Selection and divergence in the genomes of co-occurring obligate luminous symbionts with specific hosts.</title>
        <authorList>
            <person name="Hendry T.A."/>
            <person name="de Wet J.R."/>
            <person name="Dunlap P.V."/>
        </authorList>
    </citation>
    <scope>NUCLEOTIDE SEQUENCE [LARGE SCALE GENOMIC DNA]</scope>
    <source>
        <strain evidence="2 3">Ppalp.1</strain>
    </source>
</reference>
<evidence type="ECO:0000313" key="3">
    <source>
        <dbReference type="Proteomes" id="UP000053784"/>
    </source>
</evidence>
<organism evidence="2 3">
    <name type="scientific">Candidatus Photodesmus blepharonis</name>
    <dbReference type="NCBI Taxonomy" id="1179155"/>
    <lineage>
        <taxon>Bacteria</taxon>
        <taxon>Pseudomonadati</taxon>
        <taxon>Pseudomonadota</taxon>
        <taxon>Gammaproteobacteria</taxon>
        <taxon>Vibrionales</taxon>
        <taxon>Vibrionaceae</taxon>
        <taxon>Candidatus Photodesmus</taxon>
    </lineage>
</organism>
<accession>A0A084CNF5</accession>
<dbReference type="eggNOG" id="COG3198">
    <property type="taxonomic scope" value="Bacteria"/>
</dbReference>
<dbReference type="EMBL" id="JGVK01000014">
    <property type="protein sequence ID" value="KEY91334.1"/>
    <property type="molecule type" value="Genomic_DNA"/>
</dbReference>
<keyword evidence="1" id="KW-1133">Transmembrane helix</keyword>
<gene>
    <name evidence="2" type="ORF">CF67_21019</name>
</gene>
<keyword evidence="1" id="KW-0472">Membrane</keyword>
<protein>
    <submittedName>
        <fullName evidence="2">Uncharacterized protein</fullName>
    </submittedName>
</protein>
<dbReference type="STRING" id="1179155.CF67_21019"/>
<proteinExistence type="predicted"/>